<dbReference type="PANTHER" id="PTHR43806:SF11">
    <property type="entry name" value="CEREVISIN-RELATED"/>
    <property type="match status" value="1"/>
</dbReference>
<evidence type="ECO:0000256" key="6">
    <source>
        <dbReference type="SAM" id="MobiDB-lite"/>
    </source>
</evidence>
<dbReference type="PANTHER" id="PTHR43806">
    <property type="entry name" value="PEPTIDASE S8"/>
    <property type="match status" value="1"/>
</dbReference>
<organism evidence="9 10">
    <name type="scientific">Nitratireductor indicus C115</name>
    <dbReference type="NCBI Taxonomy" id="1231190"/>
    <lineage>
        <taxon>Bacteria</taxon>
        <taxon>Pseudomonadati</taxon>
        <taxon>Pseudomonadota</taxon>
        <taxon>Alphaproteobacteria</taxon>
        <taxon>Hyphomicrobiales</taxon>
        <taxon>Phyllobacteriaceae</taxon>
        <taxon>Nitratireductor</taxon>
    </lineage>
</organism>
<keyword evidence="3 5" id="KW-0378">Hydrolase</keyword>
<reference evidence="9 10" key="1">
    <citation type="journal article" date="2012" name="J. Bacteriol.">
        <title>Genome Sequence of Nitratireductor indicus Type Strain C115.</title>
        <authorList>
            <person name="Lai Q."/>
            <person name="Li G."/>
            <person name="Yu Z."/>
            <person name="Shao Z."/>
        </authorList>
    </citation>
    <scope>NUCLEOTIDE SEQUENCE [LARGE SCALE GENOMIC DNA]</scope>
    <source>
        <strain evidence="9 10">C115</strain>
    </source>
</reference>
<keyword evidence="7" id="KW-0732">Signal</keyword>
<feature type="signal peptide" evidence="7">
    <location>
        <begin position="1"/>
        <end position="31"/>
    </location>
</feature>
<name>K2NZU8_9HYPH</name>
<dbReference type="PATRIC" id="fig|1231190.3.peg.1161"/>
<sequence length="466" mass="47126">MIGSRYGTLAKRGIAALCFGVLLFAGSFASAQEPAAADADPATERPLAGRNVIFLPPVLAELFGPGQGAVANPAAPSAAGDQANPSGSDGAQSASAASAPLSQNGARRPVVEPVRAIAGRFVPDEVLVTLDGGAGVATEIAQQFGLELRSARVSGLLGQTVARFGIPDGRPVSIVLAQLADEGRLATRAPNHVFELQQAASLVNYAFERIALDAGAASGENVSVAVIDTALDPEHPALKDAVAENFDALPDMPVEDRGHGTSISGLIAGRGAFRGVAPGVRLLHARAFEAGVSSADVLLAALDWAVEQGAEIVNMSFVGPENELFDAACANAMARGVVLVAAAGNNGPGAPFGYPAAYDGVIAVTATDAEDRLMEQANRGRYIDLSAPGVDVMAPVPGGMDAVTGTSFAAAVVSGAIANLMHSGKRIEPQALSELLATTAVDLGAPGRDNDFGSGLINARAAMDAR</sequence>
<evidence type="ECO:0000256" key="7">
    <source>
        <dbReference type="SAM" id="SignalP"/>
    </source>
</evidence>
<feature type="compositionally biased region" description="Low complexity" evidence="6">
    <location>
        <begin position="71"/>
        <end position="99"/>
    </location>
</feature>
<evidence type="ECO:0000256" key="5">
    <source>
        <dbReference type="PROSITE-ProRule" id="PRU01240"/>
    </source>
</evidence>
<keyword evidence="2 5" id="KW-0645">Protease</keyword>
<dbReference type="CDD" id="cd05561">
    <property type="entry name" value="Peptidases_S8_4"/>
    <property type="match status" value="1"/>
</dbReference>
<proteinExistence type="inferred from homology"/>
<evidence type="ECO:0000256" key="2">
    <source>
        <dbReference type="ARBA" id="ARBA00022670"/>
    </source>
</evidence>
<feature type="active site" description="Charge relay system" evidence="5">
    <location>
        <position position="259"/>
    </location>
</feature>
<evidence type="ECO:0000256" key="4">
    <source>
        <dbReference type="ARBA" id="ARBA00022825"/>
    </source>
</evidence>
<dbReference type="PROSITE" id="PS51892">
    <property type="entry name" value="SUBTILASE"/>
    <property type="match status" value="1"/>
</dbReference>
<dbReference type="InterPro" id="IPR036852">
    <property type="entry name" value="Peptidase_S8/S53_dom_sf"/>
</dbReference>
<gene>
    <name evidence="9" type="ORF">NA8A_05538</name>
</gene>
<comment type="caution">
    <text evidence="9">The sequence shown here is derived from an EMBL/GenBank/DDBJ whole genome shotgun (WGS) entry which is preliminary data.</text>
</comment>
<dbReference type="Gene3D" id="3.40.50.200">
    <property type="entry name" value="Peptidase S8/S53 domain"/>
    <property type="match status" value="1"/>
</dbReference>
<feature type="region of interest" description="Disordered" evidence="6">
    <location>
        <begin position="71"/>
        <end position="107"/>
    </location>
</feature>
<dbReference type="InterPro" id="IPR050131">
    <property type="entry name" value="Peptidase_S8_subtilisin-like"/>
</dbReference>
<dbReference type="AlphaFoldDB" id="K2NZU8"/>
<dbReference type="InterPro" id="IPR015500">
    <property type="entry name" value="Peptidase_S8_subtilisin-rel"/>
</dbReference>
<feature type="domain" description="Peptidase S8/S53" evidence="8">
    <location>
        <begin position="219"/>
        <end position="455"/>
    </location>
</feature>
<evidence type="ECO:0000256" key="1">
    <source>
        <dbReference type="ARBA" id="ARBA00011073"/>
    </source>
</evidence>
<dbReference type="EMBL" id="AMSI01000003">
    <property type="protein sequence ID" value="EKF43469.1"/>
    <property type="molecule type" value="Genomic_DNA"/>
</dbReference>
<comment type="similarity">
    <text evidence="1 5">Belongs to the peptidase S8 family.</text>
</comment>
<evidence type="ECO:0000313" key="9">
    <source>
        <dbReference type="EMBL" id="EKF43469.1"/>
    </source>
</evidence>
<evidence type="ECO:0000313" key="10">
    <source>
        <dbReference type="Proteomes" id="UP000007374"/>
    </source>
</evidence>
<dbReference type="RefSeq" id="WP_009449663.1">
    <property type="nucleotide sequence ID" value="NZ_AMSI01000003.1"/>
</dbReference>
<dbReference type="STRING" id="721133.SAMN05216176_101197"/>
<dbReference type="eggNOG" id="COG1404">
    <property type="taxonomic scope" value="Bacteria"/>
</dbReference>
<dbReference type="GO" id="GO:0004252">
    <property type="term" value="F:serine-type endopeptidase activity"/>
    <property type="evidence" value="ECO:0007669"/>
    <property type="project" value="UniProtKB-UniRule"/>
</dbReference>
<dbReference type="SUPFAM" id="SSF52743">
    <property type="entry name" value="Subtilisin-like"/>
    <property type="match status" value="1"/>
</dbReference>
<keyword evidence="10" id="KW-1185">Reference proteome</keyword>
<dbReference type="PRINTS" id="PR00723">
    <property type="entry name" value="SUBTILISIN"/>
</dbReference>
<dbReference type="InterPro" id="IPR022398">
    <property type="entry name" value="Peptidase_S8_His-AS"/>
</dbReference>
<feature type="chain" id="PRO_5003862732" evidence="7">
    <location>
        <begin position="32"/>
        <end position="466"/>
    </location>
</feature>
<dbReference type="Proteomes" id="UP000007374">
    <property type="component" value="Unassembled WGS sequence"/>
</dbReference>
<feature type="active site" description="Charge relay system" evidence="5">
    <location>
        <position position="228"/>
    </location>
</feature>
<dbReference type="GO" id="GO:0006508">
    <property type="term" value="P:proteolysis"/>
    <property type="evidence" value="ECO:0007669"/>
    <property type="project" value="UniProtKB-KW"/>
</dbReference>
<feature type="active site" description="Charge relay system" evidence="5">
    <location>
        <position position="407"/>
    </location>
</feature>
<dbReference type="PROSITE" id="PS00137">
    <property type="entry name" value="SUBTILASE_HIS"/>
    <property type="match status" value="1"/>
</dbReference>
<evidence type="ECO:0000256" key="3">
    <source>
        <dbReference type="ARBA" id="ARBA00022801"/>
    </source>
</evidence>
<dbReference type="InterPro" id="IPR000209">
    <property type="entry name" value="Peptidase_S8/S53_dom"/>
</dbReference>
<keyword evidence="4 5" id="KW-0720">Serine protease</keyword>
<dbReference type="Pfam" id="PF00082">
    <property type="entry name" value="Peptidase_S8"/>
    <property type="match status" value="1"/>
</dbReference>
<protein>
    <submittedName>
        <fullName evidence="9">Peptidase S8 and S53 subtilisin kexin sedolisin</fullName>
    </submittedName>
</protein>
<accession>K2NZU8</accession>
<evidence type="ECO:0000259" key="8">
    <source>
        <dbReference type="Pfam" id="PF00082"/>
    </source>
</evidence>